<keyword evidence="2" id="KW-1185">Reference proteome</keyword>
<protein>
    <submittedName>
        <fullName evidence="1">U3 small nucleolar ribonucleoprotein complex, subunit Mpp10</fullName>
    </submittedName>
</protein>
<name>A0ACB8UKR1_9APHY</name>
<evidence type="ECO:0000313" key="1">
    <source>
        <dbReference type="EMBL" id="KAI0094921.1"/>
    </source>
</evidence>
<gene>
    <name evidence="1" type="ORF">BDY19DRAFT_988709</name>
</gene>
<comment type="caution">
    <text evidence="1">The sequence shown here is derived from an EMBL/GenBank/DDBJ whole genome shotgun (WGS) entry which is preliminary data.</text>
</comment>
<dbReference type="Proteomes" id="UP001055072">
    <property type="component" value="Unassembled WGS sequence"/>
</dbReference>
<keyword evidence="1" id="KW-0687">Ribonucleoprotein</keyword>
<reference evidence="1" key="1">
    <citation type="journal article" date="2021" name="Environ. Microbiol.">
        <title>Gene family expansions and transcriptome signatures uncover fungal adaptations to wood decay.</title>
        <authorList>
            <person name="Hage H."/>
            <person name="Miyauchi S."/>
            <person name="Viragh M."/>
            <person name="Drula E."/>
            <person name="Min B."/>
            <person name="Chaduli D."/>
            <person name="Navarro D."/>
            <person name="Favel A."/>
            <person name="Norest M."/>
            <person name="Lesage-Meessen L."/>
            <person name="Balint B."/>
            <person name="Merenyi Z."/>
            <person name="de Eugenio L."/>
            <person name="Morin E."/>
            <person name="Martinez A.T."/>
            <person name="Baldrian P."/>
            <person name="Stursova M."/>
            <person name="Martinez M.J."/>
            <person name="Novotny C."/>
            <person name="Magnuson J.K."/>
            <person name="Spatafora J.W."/>
            <person name="Maurice S."/>
            <person name="Pangilinan J."/>
            <person name="Andreopoulos W."/>
            <person name="LaButti K."/>
            <person name="Hundley H."/>
            <person name="Na H."/>
            <person name="Kuo A."/>
            <person name="Barry K."/>
            <person name="Lipzen A."/>
            <person name="Henrissat B."/>
            <person name="Riley R."/>
            <person name="Ahrendt S."/>
            <person name="Nagy L.G."/>
            <person name="Grigoriev I.V."/>
            <person name="Martin F."/>
            <person name="Rosso M.N."/>
        </authorList>
    </citation>
    <scope>NUCLEOTIDE SEQUENCE</scope>
    <source>
        <strain evidence="1">CBS 384.51</strain>
    </source>
</reference>
<dbReference type="EMBL" id="MU274900">
    <property type="protein sequence ID" value="KAI0094921.1"/>
    <property type="molecule type" value="Genomic_DNA"/>
</dbReference>
<proteinExistence type="predicted"/>
<organism evidence="1 2">
    <name type="scientific">Irpex rosettiformis</name>
    <dbReference type="NCBI Taxonomy" id="378272"/>
    <lineage>
        <taxon>Eukaryota</taxon>
        <taxon>Fungi</taxon>
        <taxon>Dikarya</taxon>
        <taxon>Basidiomycota</taxon>
        <taxon>Agaricomycotina</taxon>
        <taxon>Agaricomycetes</taxon>
        <taxon>Polyporales</taxon>
        <taxon>Irpicaceae</taxon>
        <taxon>Irpex</taxon>
    </lineage>
</organism>
<sequence>MSFDELSSASVELEELEVTLPDELATLSTRIDDKPESLATGNKDIQLAALQAAKYVFDRALKSEASSRAQIATLLSSLSPAQAPQTRSQANKGANVALQKTKQGPTFEDTPLPELCIDSMDEGQVWAQMELRAQKLCKVLEYALEGTGELAEEEDIAEEKGMKKRGVGDDDMNVDEENDDTLEDDFEDESDDWDSEVDGDDDEDEGGHKGMEESSEGEYEGEESVLELRDPSDGEGDFVVEGEPVGPPRKKQGKGKRGGHSALDDGFFDLAAFNAETEEAEARKTSRGRLSRDDDEDDSDAELEDVDIFAPVDGIEVDEEQEPFYKDFFAPPSRAPVQVPPKRQHHPPQPAKAKTSVRFDQEVRVKKIKPKGKNLPVATMYQLGVGDGDEDDDFGEELSLSDTEDVGSGDDEDEQDEDEEVGSRSDAMDDDSSLESEGFNQREAIERLKNDLFADDEDEDISGRRLFSSGAQYSPHTVKPGLSTYEKRRAAIQEEITSLESENVAQKHWTLMGEATSKSRPQNALLEEDLEFERIMKSVPVITEETVQGLEERIKTRIVENRFDDVVRKRPVDDKPFLPSRFFELQDTKSKQSLAEIYEDEYTKARAGQSGVDDRDGKLAKEHEEISALWENICSKLDALCNAHFTPKAPKASISTIANVSATSLESALPTTLATSTMLAPEEVFTPSSSDLRARSELNPTQKRALHNKEKKFKKKQRDALEKSVDKFAAAGKRGSVKKQKENALKSVVKNGKGITVIGKKSKDHETKSGKSR</sequence>
<evidence type="ECO:0000313" key="2">
    <source>
        <dbReference type="Proteomes" id="UP001055072"/>
    </source>
</evidence>
<accession>A0ACB8UKR1</accession>